<accession>A0A2I5AR73</accession>
<evidence type="ECO:0000313" key="2">
    <source>
        <dbReference type="Proteomes" id="UP000241016"/>
    </source>
</evidence>
<dbReference type="EMBL" id="MG159787">
    <property type="protein sequence ID" value="ATS92579.1"/>
    <property type="molecule type" value="Genomic_DNA"/>
</dbReference>
<protein>
    <submittedName>
        <fullName evidence="1">Uncharacterized protein</fullName>
    </submittedName>
</protein>
<gene>
    <name evidence="1" type="ORF">GC1_00011</name>
</gene>
<keyword evidence="2" id="KW-1185">Reference proteome</keyword>
<organism evidence="1 2">
    <name type="scientific">Gluconobacter phage GC1</name>
    <dbReference type="NCBI Taxonomy" id="2047788"/>
    <lineage>
        <taxon>Viruses</taxon>
        <taxon>Varidnaviria</taxon>
        <taxon>Bamfordvirae</taxon>
        <taxon>Preplasmiviricota</taxon>
        <taxon>Prepoliviricotina</taxon>
        <taxon>Tectiliviricetes</taxon>
        <taxon>Kalamavirales</taxon>
        <taxon>Tectiviridae</taxon>
        <taxon>Gammatectivirus</taxon>
        <taxon>Gammatectivirus GC1</taxon>
    </lineage>
</organism>
<dbReference type="Proteomes" id="UP000241016">
    <property type="component" value="Segment"/>
</dbReference>
<sequence>MRLSDFRPNMALMSAPMNYVIVFLMVAIAMFALEIVSSQFVTSDDQ</sequence>
<reference evidence="1 2" key="1">
    <citation type="journal article" date="2018" name="Viruses">
        <title>Bacteriophage GC1, a Novel Tectivirus Infecting Gluconobacter Cerinus, an Acetic Acid Bacterium Associated with Wine-Making.</title>
        <authorList>
            <person name="Philippe C."/>
            <person name="Krupovic M."/>
            <person name="Jaomanjaka F."/>
            <person name="Claisse O."/>
            <person name="Petrel M."/>
            <person name="le Marrec C."/>
        </authorList>
    </citation>
    <scope>NUCLEOTIDE SEQUENCE [LARGE SCALE GENOMIC DNA]</scope>
</reference>
<name>A0A2I5AR73_9VIRU</name>
<proteinExistence type="predicted"/>
<evidence type="ECO:0000313" key="1">
    <source>
        <dbReference type="EMBL" id="ATS92579.1"/>
    </source>
</evidence>